<sequence length="753" mass="84287">MSDNYKRLLPAPMPPGSAHASAPEASFPKDSGPPVKKRTVSKAACNNCRLKKIRCDGKRPSCTACTKAGVECNFVTASSDETPFMALKREVESLRRSTEDMLELFDVLESAPEAVSIDILRRLKSARNLAEIANDPSDVLMSVKKDLGDGHLLPVKLSNRQLMAGLIPETQQTPEYELMMRCPTSYPMLMPVEIAFLNLADLLRPAILEPPKSPSFMGNGESTPSSSATPLAGPSESTPRSAMSSAWLDTSNPEPDNFEPLQSLQGIIDDRLKGVNFQAWTKVPIPNELAATLISMYLEIDHPWCPLFDADLFLNDCMQEKTHFCSSLLVNALLAWACQTYSNLLPDATGFAVPFESEAERLWATEKVNNTLTAVAAAQLLNSTSSSQGRDDFASQILDEGIQMGRRMGLFGVGNENASALTWLDHHQDWLKAACHTSWGIFSCACMRSLHLHRAEIDKPPMLPMPGEYFEARGSSNFHSAHTRRLVPTRVGDAFRELCKLNIIVHEIIWEYFGKTDVVPAARATIGFAERIYQRLFQWAAELPLELARARRNRHSTLMLHLYYHCTVMELFWPFLQQSANKPINIAQLTSTSAMLKDIHEASVNQLKRLALIYCINFNKACSSTLWHIALLYLANAMLCETMRSGKVRDPECWFYFMLCMTYGSFQVVEVTMLGLLSMSLRNGFLSSPEANTVLNYMRTIGRRYDAQFTVRASFMVDLELAMTNPREAQVQTLAEAFHELAIFREFTTGELR</sequence>
<evidence type="ECO:0000313" key="2">
    <source>
        <dbReference type="Proteomes" id="UP001497700"/>
    </source>
</evidence>
<dbReference type="EMBL" id="MU393532">
    <property type="protein sequence ID" value="KAI4862168.1"/>
    <property type="molecule type" value="Genomic_DNA"/>
</dbReference>
<reference evidence="1 2" key="1">
    <citation type="journal article" date="2022" name="New Phytol.">
        <title>Ecological generalism drives hyperdiversity of secondary metabolite gene clusters in xylarialean endophytes.</title>
        <authorList>
            <person name="Franco M.E.E."/>
            <person name="Wisecaver J.H."/>
            <person name="Arnold A.E."/>
            <person name="Ju Y.M."/>
            <person name="Slot J.C."/>
            <person name="Ahrendt S."/>
            <person name="Moore L.P."/>
            <person name="Eastman K.E."/>
            <person name="Scott K."/>
            <person name="Konkel Z."/>
            <person name="Mondo S.J."/>
            <person name="Kuo A."/>
            <person name="Hayes R.D."/>
            <person name="Haridas S."/>
            <person name="Andreopoulos B."/>
            <person name="Riley R."/>
            <person name="LaButti K."/>
            <person name="Pangilinan J."/>
            <person name="Lipzen A."/>
            <person name="Amirebrahimi M."/>
            <person name="Yan J."/>
            <person name="Adam C."/>
            <person name="Keymanesh K."/>
            <person name="Ng V."/>
            <person name="Louie K."/>
            <person name="Northen T."/>
            <person name="Drula E."/>
            <person name="Henrissat B."/>
            <person name="Hsieh H.M."/>
            <person name="Youens-Clark K."/>
            <person name="Lutzoni F."/>
            <person name="Miadlikowska J."/>
            <person name="Eastwood D.C."/>
            <person name="Hamelin R.C."/>
            <person name="Grigoriev I.V."/>
            <person name="U'Ren J.M."/>
        </authorList>
    </citation>
    <scope>NUCLEOTIDE SEQUENCE [LARGE SCALE GENOMIC DNA]</scope>
    <source>
        <strain evidence="1 2">CBS 119005</strain>
    </source>
</reference>
<accession>A0ACB9YT82</accession>
<protein>
    <submittedName>
        <fullName evidence="1">Uncharacterized protein</fullName>
    </submittedName>
</protein>
<dbReference type="Proteomes" id="UP001497700">
    <property type="component" value="Unassembled WGS sequence"/>
</dbReference>
<organism evidence="1 2">
    <name type="scientific">Hypoxylon rubiginosum</name>
    <dbReference type="NCBI Taxonomy" id="110542"/>
    <lineage>
        <taxon>Eukaryota</taxon>
        <taxon>Fungi</taxon>
        <taxon>Dikarya</taxon>
        <taxon>Ascomycota</taxon>
        <taxon>Pezizomycotina</taxon>
        <taxon>Sordariomycetes</taxon>
        <taxon>Xylariomycetidae</taxon>
        <taxon>Xylariales</taxon>
        <taxon>Hypoxylaceae</taxon>
        <taxon>Hypoxylon</taxon>
    </lineage>
</organism>
<keyword evidence="2" id="KW-1185">Reference proteome</keyword>
<gene>
    <name evidence="1" type="ORF">F4820DRAFT_460396</name>
</gene>
<comment type="caution">
    <text evidence="1">The sequence shown here is derived from an EMBL/GenBank/DDBJ whole genome shotgun (WGS) entry which is preliminary data.</text>
</comment>
<name>A0ACB9YT82_9PEZI</name>
<evidence type="ECO:0000313" key="1">
    <source>
        <dbReference type="EMBL" id="KAI4862168.1"/>
    </source>
</evidence>
<proteinExistence type="predicted"/>